<organism evidence="2">
    <name type="scientific">marine sediment metagenome</name>
    <dbReference type="NCBI Taxonomy" id="412755"/>
    <lineage>
        <taxon>unclassified sequences</taxon>
        <taxon>metagenomes</taxon>
        <taxon>ecological metagenomes</taxon>
    </lineage>
</organism>
<feature type="region of interest" description="Disordered" evidence="1">
    <location>
        <begin position="50"/>
        <end position="77"/>
    </location>
</feature>
<dbReference type="EMBL" id="LAZR01000290">
    <property type="protein sequence ID" value="KKN76727.1"/>
    <property type="molecule type" value="Genomic_DNA"/>
</dbReference>
<accession>A0A0F9TP38</accession>
<comment type="caution">
    <text evidence="2">The sequence shown here is derived from an EMBL/GenBank/DDBJ whole genome shotgun (WGS) entry which is preliminary data.</text>
</comment>
<reference evidence="2" key="1">
    <citation type="journal article" date="2015" name="Nature">
        <title>Complex archaea that bridge the gap between prokaryotes and eukaryotes.</title>
        <authorList>
            <person name="Spang A."/>
            <person name="Saw J.H."/>
            <person name="Jorgensen S.L."/>
            <person name="Zaremba-Niedzwiedzka K."/>
            <person name="Martijn J."/>
            <person name="Lind A.E."/>
            <person name="van Eijk R."/>
            <person name="Schleper C."/>
            <person name="Guy L."/>
            <person name="Ettema T.J."/>
        </authorList>
    </citation>
    <scope>NUCLEOTIDE SEQUENCE</scope>
</reference>
<feature type="compositionally biased region" description="Basic residues" evidence="1">
    <location>
        <begin position="55"/>
        <end position="77"/>
    </location>
</feature>
<proteinExistence type="predicted"/>
<sequence length="77" mass="9120">MAYLKQHRKAILEIEGRMLSGNFKISLTNDRDREALVEFITEIRKQLRDFDPSKAPRRGPKKEKKLVLRKKKAKRKA</sequence>
<evidence type="ECO:0000313" key="2">
    <source>
        <dbReference type="EMBL" id="KKN76727.1"/>
    </source>
</evidence>
<gene>
    <name evidence="2" type="ORF">LCGC14_0366980</name>
</gene>
<protein>
    <submittedName>
        <fullName evidence="2">Uncharacterized protein</fullName>
    </submittedName>
</protein>
<name>A0A0F9TP38_9ZZZZ</name>
<dbReference type="AlphaFoldDB" id="A0A0F9TP38"/>
<evidence type="ECO:0000256" key="1">
    <source>
        <dbReference type="SAM" id="MobiDB-lite"/>
    </source>
</evidence>